<evidence type="ECO:0000256" key="1">
    <source>
        <dbReference type="ARBA" id="ARBA00006926"/>
    </source>
</evidence>
<evidence type="ECO:0000256" key="6">
    <source>
        <dbReference type="SAM" id="SignalP"/>
    </source>
</evidence>
<protein>
    <recommendedName>
        <fullName evidence="5">Glutathione peroxidase</fullName>
    </recommendedName>
</protein>
<dbReference type="Pfam" id="PF00255">
    <property type="entry name" value="GSHPx"/>
    <property type="match status" value="1"/>
</dbReference>
<dbReference type="InterPro" id="IPR000889">
    <property type="entry name" value="Glutathione_peroxidase"/>
</dbReference>
<dbReference type="PROSITE" id="PS51352">
    <property type="entry name" value="THIOREDOXIN_2"/>
    <property type="match status" value="1"/>
</dbReference>
<proteinExistence type="inferred from homology"/>
<dbReference type="GO" id="GO:0004601">
    <property type="term" value="F:peroxidase activity"/>
    <property type="evidence" value="ECO:0007669"/>
    <property type="project" value="UniProtKB-KW"/>
</dbReference>
<dbReference type="SUPFAM" id="SSF52833">
    <property type="entry name" value="Thioredoxin-like"/>
    <property type="match status" value="1"/>
</dbReference>
<dbReference type="AlphaFoldDB" id="A0A1H8DI54"/>
<keyword evidence="6" id="KW-0732">Signal</keyword>
<keyword evidence="9" id="KW-1185">Reference proteome</keyword>
<keyword evidence="2 5" id="KW-0575">Peroxidase</keyword>
<comment type="similarity">
    <text evidence="1 5">Belongs to the glutathione peroxidase family.</text>
</comment>
<evidence type="ECO:0000259" key="7">
    <source>
        <dbReference type="PROSITE" id="PS51352"/>
    </source>
</evidence>
<dbReference type="CDD" id="cd00340">
    <property type="entry name" value="GSH_Peroxidase"/>
    <property type="match status" value="1"/>
</dbReference>
<name>A0A1H8DI54_9RHOB</name>
<dbReference type="PROSITE" id="PS51318">
    <property type="entry name" value="TAT"/>
    <property type="match status" value="1"/>
</dbReference>
<dbReference type="EMBL" id="FOCE01000003">
    <property type="protein sequence ID" value="SEN07001.1"/>
    <property type="molecule type" value="Genomic_DNA"/>
</dbReference>
<dbReference type="InterPro" id="IPR013766">
    <property type="entry name" value="Thioredoxin_domain"/>
</dbReference>
<dbReference type="InterPro" id="IPR029759">
    <property type="entry name" value="GPX_AS"/>
</dbReference>
<feature type="active site" evidence="4">
    <location>
        <position position="58"/>
    </location>
</feature>
<dbReference type="InterPro" id="IPR006311">
    <property type="entry name" value="TAT_signal"/>
</dbReference>
<dbReference type="PIRSF" id="PIRSF000303">
    <property type="entry name" value="Glutathion_perox"/>
    <property type="match status" value="1"/>
</dbReference>
<dbReference type="PANTHER" id="PTHR11592">
    <property type="entry name" value="GLUTATHIONE PEROXIDASE"/>
    <property type="match status" value="1"/>
</dbReference>
<feature type="signal peptide" evidence="6">
    <location>
        <begin position="1"/>
        <end position="23"/>
    </location>
</feature>
<evidence type="ECO:0000256" key="4">
    <source>
        <dbReference type="PIRSR" id="PIRSR000303-1"/>
    </source>
</evidence>
<sequence length="178" mass="19138">MQMTRRGMLAGAGTLALTGAARAGQVPAFRFDNIDGGSFDLGAWRGQPVLVVNTASLCGFAPQFDALQDLQDRYAAQGLVVLAVPSDDFRQELADEAAVKDYCEANFDLTLRMTGITRVKGPQAHPFYRWMADTHGFTPGWNFNKVLLGRDGLPRGTWGAPVAPLSRPILSAVEAALA</sequence>
<evidence type="ECO:0000256" key="5">
    <source>
        <dbReference type="RuleBase" id="RU000499"/>
    </source>
</evidence>
<evidence type="ECO:0000256" key="2">
    <source>
        <dbReference type="ARBA" id="ARBA00022559"/>
    </source>
</evidence>
<feature type="domain" description="Thioredoxin" evidence="7">
    <location>
        <begin position="20"/>
        <end position="178"/>
    </location>
</feature>
<dbReference type="STRING" id="933059.SAMN04488103_10337"/>
<dbReference type="PROSITE" id="PS00460">
    <property type="entry name" value="GLUTATHIONE_PEROXID_1"/>
    <property type="match status" value="1"/>
</dbReference>
<dbReference type="GO" id="GO:0034599">
    <property type="term" value="P:cellular response to oxidative stress"/>
    <property type="evidence" value="ECO:0007669"/>
    <property type="project" value="TreeGrafter"/>
</dbReference>
<feature type="chain" id="PRO_5011576758" description="Glutathione peroxidase" evidence="6">
    <location>
        <begin position="24"/>
        <end position="178"/>
    </location>
</feature>
<gene>
    <name evidence="8" type="ORF">SAMN04488103_10337</name>
</gene>
<dbReference type="Proteomes" id="UP000198761">
    <property type="component" value="Unassembled WGS sequence"/>
</dbReference>
<evidence type="ECO:0000313" key="9">
    <source>
        <dbReference type="Proteomes" id="UP000198761"/>
    </source>
</evidence>
<accession>A0A1H8DI54</accession>
<evidence type="ECO:0000313" key="8">
    <source>
        <dbReference type="EMBL" id="SEN07001.1"/>
    </source>
</evidence>
<evidence type="ECO:0000256" key="3">
    <source>
        <dbReference type="ARBA" id="ARBA00023002"/>
    </source>
</evidence>
<dbReference type="PANTHER" id="PTHR11592:SF78">
    <property type="entry name" value="GLUTATHIONE PEROXIDASE"/>
    <property type="match status" value="1"/>
</dbReference>
<reference evidence="8 9" key="1">
    <citation type="submission" date="2016-10" db="EMBL/GenBank/DDBJ databases">
        <authorList>
            <person name="de Groot N.N."/>
        </authorList>
    </citation>
    <scope>NUCLEOTIDE SEQUENCE [LARGE SCALE GENOMIC DNA]</scope>
    <source>
        <strain evidence="8 9">DSM 3857</strain>
    </source>
</reference>
<dbReference type="Gene3D" id="3.40.30.10">
    <property type="entry name" value="Glutaredoxin"/>
    <property type="match status" value="1"/>
</dbReference>
<dbReference type="InterPro" id="IPR036249">
    <property type="entry name" value="Thioredoxin-like_sf"/>
</dbReference>
<keyword evidence="3 5" id="KW-0560">Oxidoreductase</keyword>
<dbReference type="PRINTS" id="PR01011">
    <property type="entry name" value="GLUTPROXDASE"/>
</dbReference>
<dbReference type="PROSITE" id="PS51355">
    <property type="entry name" value="GLUTATHIONE_PEROXID_3"/>
    <property type="match status" value="1"/>
</dbReference>
<organism evidence="8 9">
    <name type="scientific">Gemmobacter aquatilis</name>
    <dbReference type="NCBI Taxonomy" id="933059"/>
    <lineage>
        <taxon>Bacteria</taxon>
        <taxon>Pseudomonadati</taxon>
        <taxon>Pseudomonadota</taxon>
        <taxon>Alphaproteobacteria</taxon>
        <taxon>Rhodobacterales</taxon>
        <taxon>Paracoccaceae</taxon>
        <taxon>Gemmobacter</taxon>
    </lineage>
</organism>